<gene>
    <name evidence="2" type="ORF">FEM48_Zijuj10G0103600</name>
</gene>
<proteinExistence type="predicted"/>
<protein>
    <recommendedName>
        <fullName evidence="4">Root meristem growth factor 8</fullName>
    </recommendedName>
</protein>
<organism evidence="2 3">
    <name type="scientific">Ziziphus jujuba var. spinosa</name>
    <dbReference type="NCBI Taxonomy" id="714518"/>
    <lineage>
        <taxon>Eukaryota</taxon>
        <taxon>Viridiplantae</taxon>
        <taxon>Streptophyta</taxon>
        <taxon>Embryophyta</taxon>
        <taxon>Tracheophyta</taxon>
        <taxon>Spermatophyta</taxon>
        <taxon>Magnoliopsida</taxon>
        <taxon>eudicotyledons</taxon>
        <taxon>Gunneridae</taxon>
        <taxon>Pentapetalae</taxon>
        <taxon>rosids</taxon>
        <taxon>fabids</taxon>
        <taxon>Rosales</taxon>
        <taxon>Rhamnaceae</taxon>
        <taxon>Paliureae</taxon>
        <taxon>Ziziphus</taxon>
    </lineage>
</organism>
<feature type="chain" id="PRO_5038021824" description="Root meristem growth factor 8" evidence="1">
    <location>
        <begin position="24"/>
        <end position="132"/>
    </location>
</feature>
<dbReference type="Proteomes" id="UP000813462">
    <property type="component" value="Unassembled WGS sequence"/>
</dbReference>
<evidence type="ECO:0000313" key="3">
    <source>
        <dbReference type="Proteomes" id="UP000813462"/>
    </source>
</evidence>
<accession>A0A978UMT9</accession>
<evidence type="ECO:0008006" key="4">
    <source>
        <dbReference type="Google" id="ProtNLM"/>
    </source>
</evidence>
<sequence>MEYLVIISLICLLLTALLSPCASSQIQVQSFHHKQANNEFQPASIPTLSRKLRFATIVGKKEGSHFMSNKKEEHISVKADHKEHVMVHGNRGTRQEWMEGSDGTDPSLFFTMDYSHVKRRSPIHNKSLPVGP</sequence>
<dbReference type="PANTHER" id="PTHR33743">
    <property type="entry name" value="PROTEIN GOLVEN 6-RELATED"/>
    <property type="match status" value="1"/>
</dbReference>
<dbReference type="EMBL" id="JAEACU010000010">
    <property type="protein sequence ID" value="KAH7516141.1"/>
    <property type="molecule type" value="Genomic_DNA"/>
</dbReference>
<evidence type="ECO:0000256" key="1">
    <source>
        <dbReference type="SAM" id="SignalP"/>
    </source>
</evidence>
<reference evidence="2" key="1">
    <citation type="journal article" date="2021" name="Front. Plant Sci.">
        <title>Chromosome-Scale Genome Assembly for Chinese Sour Jujube and Insights Into Its Genome Evolution and Domestication Signature.</title>
        <authorList>
            <person name="Shen L.-Y."/>
            <person name="Luo H."/>
            <person name="Wang X.-L."/>
            <person name="Wang X.-M."/>
            <person name="Qiu X.-J."/>
            <person name="Liu H."/>
            <person name="Zhou S.-S."/>
            <person name="Jia K.-H."/>
            <person name="Nie S."/>
            <person name="Bao Y.-T."/>
            <person name="Zhang R.-G."/>
            <person name="Yun Q.-Z."/>
            <person name="Chai Y.-H."/>
            <person name="Lu J.-Y."/>
            <person name="Li Y."/>
            <person name="Zhao S.-W."/>
            <person name="Mao J.-F."/>
            <person name="Jia S.-G."/>
            <person name="Mao Y.-M."/>
        </authorList>
    </citation>
    <scope>NUCLEOTIDE SEQUENCE</scope>
    <source>
        <strain evidence="2">AT0</strain>
        <tissue evidence="2">Leaf</tissue>
    </source>
</reference>
<evidence type="ECO:0000313" key="2">
    <source>
        <dbReference type="EMBL" id="KAH7516141.1"/>
    </source>
</evidence>
<name>A0A978UMT9_ZIZJJ</name>
<feature type="signal peptide" evidence="1">
    <location>
        <begin position="1"/>
        <end position="23"/>
    </location>
</feature>
<keyword evidence="1" id="KW-0732">Signal</keyword>
<dbReference type="PANTHER" id="PTHR33743:SF27">
    <property type="entry name" value="TRANSMEMBRANE PROTEIN"/>
    <property type="match status" value="1"/>
</dbReference>
<comment type="caution">
    <text evidence="2">The sequence shown here is derived from an EMBL/GenBank/DDBJ whole genome shotgun (WGS) entry which is preliminary data.</text>
</comment>
<dbReference type="AlphaFoldDB" id="A0A978UMT9"/>